<dbReference type="AlphaFoldDB" id="A0A2S4W1X1"/>
<dbReference type="EMBL" id="PKSL01000011">
    <property type="protein sequence ID" value="POW15719.1"/>
    <property type="molecule type" value="Genomic_DNA"/>
</dbReference>
<keyword evidence="2" id="KW-1185">Reference proteome</keyword>
<evidence type="ECO:0000313" key="2">
    <source>
        <dbReference type="Proteomes" id="UP000239156"/>
    </source>
</evidence>
<dbReference type="Proteomes" id="UP000239156">
    <property type="component" value="Unassembled WGS sequence"/>
</dbReference>
<dbReference type="OrthoDB" id="2500354at2759"/>
<gene>
    <name evidence="1" type="ORF">PSTT_01883</name>
</gene>
<organism evidence="1 2">
    <name type="scientific">Puccinia striiformis</name>
    <dbReference type="NCBI Taxonomy" id="27350"/>
    <lineage>
        <taxon>Eukaryota</taxon>
        <taxon>Fungi</taxon>
        <taxon>Dikarya</taxon>
        <taxon>Basidiomycota</taxon>
        <taxon>Pucciniomycotina</taxon>
        <taxon>Pucciniomycetes</taxon>
        <taxon>Pucciniales</taxon>
        <taxon>Pucciniaceae</taxon>
        <taxon>Puccinia</taxon>
    </lineage>
</organism>
<evidence type="ECO:0000313" key="1">
    <source>
        <dbReference type="EMBL" id="POW15719.1"/>
    </source>
</evidence>
<reference evidence="1" key="1">
    <citation type="submission" date="2017-12" db="EMBL/GenBank/DDBJ databases">
        <title>Gene loss provides genomic basis for host adaptation in cereal stripe rust fungi.</title>
        <authorList>
            <person name="Xia C."/>
        </authorList>
    </citation>
    <scope>NUCLEOTIDE SEQUENCE [LARGE SCALE GENOMIC DNA]</scope>
    <source>
        <strain evidence="1">93-210</strain>
    </source>
</reference>
<protein>
    <submittedName>
        <fullName evidence="1">Uncharacterized protein</fullName>
    </submittedName>
</protein>
<accession>A0A2S4W1X1</accession>
<sequence length="988" mass="109688">MSRVLLRTAKVSQYSTHQTASGFAAQDNMEPRVENVSDAALSQPSIKDTLKFDGCMKSFAIVLESLDACRKDESLIASRLLNSSTGHLALNLELLWEIQRKESLVRLVARGLDRHQVKMMSLATTSPSPSDLLNLNHDTQQERRIHLGRLSVMWMRIHCLHAILTDLSINQNDQLPRCQPSQRALNRYFNLSTTGYHRTTPCSYLSRLLTTRSCAAAYVGAAEDFIKIWKALPDYFLNQPQEALSVTALETLPDLQAQLHDLAQALNVTDTLSDPVQLVKSCALALIRQTLDWTTEAHHDTIAVIKKASLFKSHQILLPTASVPRPAPGNESEQQRALPNESEQQVASPPQDNAIPPHEGVPSELQTTSVETRNHTTTRSAVPSYPIELQRMNESSAQPVKDLATSSDRPSSVSATINPPLPHKTKLPSDRIPLQTHKDVDAVISHLSPTTVIRVEQSEQNYLDLDQSTQKKDLDRSSRNEDLEQSTQNMDLDQSQQNNSQHVQSQQNDHTDRRRASPQTLESRPNDNQFSPPVIDMHQSASTNAPADHGPTHSAQIIEKIVSQRSRQSTPSITDPHKKTNKSNDCQTIPDSALNSSIVPSCGRLNSPFTETRRPQKTKSTGDLPLAPAPQTHDPKVAVVHNSISRHMGESRPPASQERPSTAPQPSHKVDGPQNDSNIEPSIPPVPSVTNKPPPLFLTPECLRARGVGQLPSLETDQSSTQKENKSSDNDLRALPQTLNGSVPPSETQQLTHPAPGIEEQVAPKDHSETSCLADQHSIHPPLETPQASAREEQNVQSQSIPSQILSHDRNPDHTTQLSRYLALRDRPDLQTRLLPKPIRHSMGAHMINGSSTKSKDSVDETSKKRRRRSTDCGGQARKKRSQLDPIVEFENQSYTKKLSREFRRHPRLSVAFEEAKEMALRNETIIESDDNRSESIGDDDGSVIDDQSAELDPALVEKLRANAAQFGEQEQSHFAKLMVISKSKINE</sequence>
<proteinExistence type="predicted"/>
<comment type="caution">
    <text evidence="1">The sequence shown here is derived from an EMBL/GenBank/DDBJ whole genome shotgun (WGS) entry which is preliminary data.</text>
</comment>
<dbReference type="VEuPathDB" id="FungiDB:PSHT_04548"/>
<name>A0A2S4W1X1_9BASI</name>
<dbReference type="VEuPathDB" id="FungiDB:PSTT_01883"/>